<dbReference type="PANTHER" id="PTHR35004:SF7">
    <property type="entry name" value="INTEGRASE PROTEIN"/>
    <property type="match status" value="1"/>
</dbReference>
<dbReference type="GO" id="GO:0003676">
    <property type="term" value="F:nucleic acid binding"/>
    <property type="evidence" value="ECO:0007669"/>
    <property type="project" value="InterPro"/>
</dbReference>
<dbReference type="PROSITE" id="PS50994">
    <property type="entry name" value="INTEGRASE"/>
    <property type="match status" value="1"/>
</dbReference>
<proteinExistence type="predicted"/>
<dbReference type="SUPFAM" id="SSF53098">
    <property type="entry name" value="Ribonuclease H-like"/>
    <property type="match status" value="1"/>
</dbReference>
<dbReference type="Pfam" id="PF13551">
    <property type="entry name" value="HTH_29"/>
    <property type="match status" value="1"/>
</dbReference>
<protein>
    <recommendedName>
        <fullName evidence="2">Integrase catalytic domain-containing protein</fullName>
    </recommendedName>
</protein>
<dbReference type="Gene3D" id="3.30.420.10">
    <property type="entry name" value="Ribonuclease H-like superfamily/Ribonuclease H"/>
    <property type="match status" value="1"/>
</dbReference>
<evidence type="ECO:0000259" key="2">
    <source>
        <dbReference type="PROSITE" id="PS50994"/>
    </source>
</evidence>
<sequence length="435" mass="49422">MTKKEVRRVEVLSIALSGGLTNKDASELLGVCVRQFIRIKKKFLQEGAQGLVHGNRGRNPVHAITDEVRGEVVSLFKERYYDFNISHFTEHLNERECISISRSSVSRILKLEGIRSKRSVNKKPKAHRPRQRKESSGMLWQTDASSHKWFGKDGDSATLHAFMDDAAGIVTGAFFIESECFVGYAEAIKMGIRDYGLPLYIYSDRHTIFKSPKELTLEDELKGVSIHLSNFGHALNDLGIKQIFANTPQAKGRIERLWNTFQDRLAAELRLNGIRNIEEANSFLPLFLDDYNARFSVEPKVENSVYLKFDKRIDLDLVFVLRCERKIGGGNTISYNSRIYIPVDGSIYMTPGSTVEVRQTVKGEIYIMRNDRAILMKQVEMPKKATHSDSKKKAGVVSPHKPASDHPWRGRSTNVTTKDDTIIQRNSDIFFDHLG</sequence>
<accession>A0A645CP31</accession>
<feature type="domain" description="Integrase catalytic" evidence="2">
    <location>
        <begin position="125"/>
        <end position="314"/>
    </location>
</feature>
<dbReference type="SUPFAM" id="SSF46689">
    <property type="entry name" value="Homeodomain-like"/>
    <property type="match status" value="1"/>
</dbReference>
<comment type="caution">
    <text evidence="3">The sequence shown here is derived from an EMBL/GenBank/DDBJ whole genome shotgun (WGS) entry which is preliminary data.</text>
</comment>
<dbReference type="AlphaFoldDB" id="A0A645CP31"/>
<dbReference type="InterPro" id="IPR009057">
    <property type="entry name" value="Homeodomain-like_sf"/>
</dbReference>
<name>A0A645CP31_9ZZZZ</name>
<dbReference type="InterPro" id="IPR001584">
    <property type="entry name" value="Integrase_cat-core"/>
</dbReference>
<feature type="compositionally biased region" description="Basic residues" evidence="1">
    <location>
        <begin position="119"/>
        <end position="131"/>
    </location>
</feature>
<reference evidence="3" key="1">
    <citation type="submission" date="2019-08" db="EMBL/GenBank/DDBJ databases">
        <authorList>
            <person name="Kucharzyk K."/>
            <person name="Murdoch R.W."/>
            <person name="Higgins S."/>
            <person name="Loffler F."/>
        </authorList>
    </citation>
    <scope>NUCLEOTIDE SEQUENCE</scope>
</reference>
<dbReference type="GO" id="GO:0015074">
    <property type="term" value="P:DNA integration"/>
    <property type="evidence" value="ECO:0007669"/>
    <property type="project" value="InterPro"/>
</dbReference>
<evidence type="ECO:0000313" key="3">
    <source>
        <dbReference type="EMBL" id="MPM78658.1"/>
    </source>
</evidence>
<dbReference type="PANTHER" id="PTHR35004">
    <property type="entry name" value="TRANSPOSASE RV3428C-RELATED"/>
    <property type="match status" value="1"/>
</dbReference>
<feature type="region of interest" description="Disordered" evidence="1">
    <location>
        <begin position="119"/>
        <end position="138"/>
    </location>
</feature>
<feature type="region of interest" description="Disordered" evidence="1">
    <location>
        <begin position="385"/>
        <end position="419"/>
    </location>
</feature>
<organism evidence="3">
    <name type="scientific">bioreactor metagenome</name>
    <dbReference type="NCBI Taxonomy" id="1076179"/>
    <lineage>
        <taxon>unclassified sequences</taxon>
        <taxon>metagenomes</taxon>
        <taxon>ecological metagenomes</taxon>
    </lineage>
</organism>
<dbReference type="InterPro" id="IPR047797">
    <property type="entry name" value="ISNCY_transpos"/>
</dbReference>
<dbReference type="InterPro" id="IPR036397">
    <property type="entry name" value="RNaseH_sf"/>
</dbReference>
<dbReference type="InterPro" id="IPR012337">
    <property type="entry name" value="RNaseH-like_sf"/>
</dbReference>
<dbReference type="NCBIfam" id="NF033594">
    <property type="entry name" value="transpos_ISNCY_2"/>
    <property type="match status" value="1"/>
</dbReference>
<dbReference type="EMBL" id="VSSQ01028793">
    <property type="protein sequence ID" value="MPM78658.1"/>
    <property type="molecule type" value="Genomic_DNA"/>
</dbReference>
<gene>
    <name evidence="3" type="ORF">SDC9_125669</name>
</gene>
<evidence type="ECO:0000256" key="1">
    <source>
        <dbReference type="SAM" id="MobiDB-lite"/>
    </source>
</evidence>